<comment type="caution">
    <text evidence="2">The sequence shown here is derived from an EMBL/GenBank/DDBJ whole genome shotgun (WGS) entry which is preliminary data.</text>
</comment>
<dbReference type="AlphaFoldDB" id="A0A835VTS9"/>
<gene>
    <name evidence="2" type="ORF">HYH02_014586</name>
</gene>
<sequence>MTMDKLEVLVAPGCRFKITKLKVNGTARATSTSHYPQFNAASFKWTSLGLTPAEASSATFCFTAVGSCADLSSLSLQGRLQASIFDASRTECCPTFTLLDGRRRRARLS</sequence>
<protein>
    <recommendedName>
        <fullName evidence="1">Pherophorin domain-containing protein</fullName>
    </recommendedName>
</protein>
<evidence type="ECO:0000313" key="3">
    <source>
        <dbReference type="Proteomes" id="UP000613740"/>
    </source>
</evidence>
<accession>A0A835VTS9</accession>
<proteinExistence type="predicted"/>
<feature type="domain" description="Pherophorin" evidence="1">
    <location>
        <begin position="1"/>
        <end position="94"/>
    </location>
</feature>
<dbReference type="OrthoDB" id="553608at2759"/>
<dbReference type="Pfam" id="PF12499">
    <property type="entry name" value="DUF3707"/>
    <property type="match status" value="1"/>
</dbReference>
<name>A0A835VTS9_9CHLO</name>
<dbReference type="EMBL" id="JAEHOD010000100">
    <property type="protein sequence ID" value="KAG2427540.1"/>
    <property type="molecule type" value="Genomic_DNA"/>
</dbReference>
<dbReference type="InterPro" id="IPR024616">
    <property type="entry name" value="Pherophorin"/>
</dbReference>
<organism evidence="2 3">
    <name type="scientific">Chlamydomonas schloesseri</name>
    <dbReference type="NCBI Taxonomy" id="2026947"/>
    <lineage>
        <taxon>Eukaryota</taxon>
        <taxon>Viridiplantae</taxon>
        <taxon>Chlorophyta</taxon>
        <taxon>core chlorophytes</taxon>
        <taxon>Chlorophyceae</taxon>
        <taxon>CS clade</taxon>
        <taxon>Chlamydomonadales</taxon>
        <taxon>Chlamydomonadaceae</taxon>
        <taxon>Chlamydomonas</taxon>
    </lineage>
</organism>
<evidence type="ECO:0000259" key="1">
    <source>
        <dbReference type="Pfam" id="PF12499"/>
    </source>
</evidence>
<reference evidence="2" key="1">
    <citation type="journal article" date="2020" name="bioRxiv">
        <title>Comparative genomics of Chlamydomonas.</title>
        <authorList>
            <person name="Craig R.J."/>
            <person name="Hasan A.R."/>
            <person name="Ness R.W."/>
            <person name="Keightley P.D."/>
        </authorList>
    </citation>
    <scope>NUCLEOTIDE SEQUENCE</scope>
    <source>
        <strain evidence="2">CCAP 11/173</strain>
    </source>
</reference>
<evidence type="ECO:0000313" key="2">
    <source>
        <dbReference type="EMBL" id="KAG2427540.1"/>
    </source>
</evidence>
<dbReference type="Proteomes" id="UP000613740">
    <property type="component" value="Unassembled WGS sequence"/>
</dbReference>
<keyword evidence="3" id="KW-1185">Reference proteome</keyword>